<comment type="caution">
    <text evidence="14">The sequence shown here is derived from an EMBL/GenBank/DDBJ whole genome shotgun (WGS) entry which is preliminary data.</text>
</comment>
<dbReference type="SUPFAM" id="SSF54631">
    <property type="entry name" value="CBS-domain pair"/>
    <property type="match status" value="1"/>
</dbReference>
<sequence length="439" mass="49090">MATETVANDAVFINLAIAFFCLVANGFYVAAEFAIVKCKPLRIDQLANENAFAGKLARHILNFQENYLACCQLGITMASLGLGWVGEPTVAALIEPVLGNFLPEHLIHFVAFMIGFITFSSLHIVVGEQVPKIFGIRNPEITFQACAHILWVTYLMVYPLNIALKTAASSILRWMGVASSTYEDIFTGEEIKGLVDVSVAHGEMDEQQATRLHNLFAFDERIVESVMIPSSQSEVLVLDGDKKKNKQVIAETQHSRFPLLDKDNKLVGTIVVKDLIDALFKGEDDPWNDLGKFSRKPMIVPETSLIKDLFERMRVERSHIAFMIDEYGSFSGMVTMEDLLEELVGEIADETDEVENEFEITKEDGFWLVHGLAPLVDIQRALDSDDLDDPNANTISGLIMNKLQKIPVVGDIVEVFGFKFIVEETIDNRVEKVKIEKIK</sequence>
<evidence type="ECO:0000256" key="2">
    <source>
        <dbReference type="ARBA" id="ARBA00006446"/>
    </source>
</evidence>
<dbReference type="GO" id="GO:0005886">
    <property type="term" value="C:plasma membrane"/>
    <property type="evidence" value="ECO:0007669"/>
    <property type="project" value="UniProtKB-SubCell"/>
</dbReference>
<evidence type="ECO:0000259" key="13">
    <source>
        <dbReference type="PROSITE" id="PS51846"/>
    </source>
</evidence>
<feature type="transmembrane region" description="Helical" evidence="11">
    <location>
        <begin position="67"/>
        <end position="86"/>
    </location>
</feature>
<reference evidence="14 15" key="1">
    <citation type="journal article" date="2018" name="Microbiome">
        <title>Fine metagenomic profile of the Mediterranean stratified and mixed water columns revealed by assembly and recruitment.</title>
        <authorList>
            <person name="Haro-Moreno J.M."/>
            <person name="Lopez-Perez M."/>
            <person name="De La Torre J.R."/>
            <person name="Picazo A."/>
            <person name="Camacho A."/>
            <person name="Rodriguez-Valera F."/>
        </authorList>
    </citation>
    <scope>NUCLEOTIDE SEQUENCE [LARGE SCALE GENOMIC DNA]</scope>
    <source>
        <strain evidence="14">MED-G57</strain>
    </source>
</reference>
<keyword evidence="3" id="KW-1003">Cell membrane</keyword>
<keyword evidence="5" id="KW-0677">Repeat</keyword>
<feature type="domain" description="CNNM transmembrane" evidence="13">
    <location>
        <begin position="7"/>
        <end position="208"/>
    </location>
</feature>
<evidence type="ECO:0000256" key="7">
    <source>
        <dbReference type="ARBA" id="ARBA00023122"/>
    </source>
</evidence>
<evidence type="ECO:0000259" key="12">
    <source>
        <dbReference type="PROSITE" id="PS51371"/>
    </source>
</evidence>
<dbReference type="SMART" id="SM01091">
    <property type="entry name" value="CorC_HlyC"/>
    <property type="match status" value="1"/>
</dbReference>
<protein>
    <submittedName>
        <fullName evidence="14">HlyC/CorC family transporter</fullName>
    </submittedName>
</protein>
<gene>
    <name evidence="14" type="ORF">DBW71_06445</name>
</gene>
<dbReference type="InterPro" id="IPR005170">
    <property type="entry name" value="Transptr-assoc_dom"/>
</dbReference>
<dbReference type="Pfam" id="PF03471">
    <property type="entry name" value="CorC_HlyC"/>
    <property type="match status" value="1"/>
</dbReference>
<feature type="transmembrane region" description="Helical" evidence="11">
    <location>
        <begin position="145"/>
        <end position="164"/>
    </location>
</feature>
<dbReference type="InterPro" id="IPR036318">
    <property type="entry name" value="FAD-bd_PCMH-like_sf"/>
</dbReference>
<accession>A0A368DIH8</accession>
<dbReference type="AlphaFoldDB" id="A0A368DIH8"/>
<dbReference type="CDD" id="cd04590">
    <property type="entry name" value="CBS_pair_CorC_HlyC_assoc"/>
    <property type="match status" value="1"/>
</dbReference>
<dbReference type="InterPro" id="IPR044751">
    <property type="entry name" value="Ion_transp-like_CBS"/>
</dbReference>
<keyword evidence="6 10" id="KW-1133">Transmembrane helix</keyword>
<feature type="transmembrane region" description="Helical" evidence="11">
    <location>
        <begin position="12"/>
        <end position="36"/>
    </location>
</feature>
<proteinExistence type="inferred from homology"/>
<evidence type="ECO:0000256" key="3">
    <source>
        <dbReference type="ARBA" id="ARBA00022475"/>
    </source>
</evidence>
<evidence type="ECO:0000256" key="9">
    <source>
        <dbReference type="PROSITE-ProRule" id="PRU00703"/>
    </source>
</evidence>
<comment type="subcellular location">
    <subcellularLocation>
        <location evidence="1">Cell membrane</location>
        <topology evidence="1">Multi-pass membrane protein</topology>
    </subcellularLocation>
</comment>
<dbReference type="InterPro" id="IPR016169">
    <property type="entry name" value="FAD-bd_PCMH_sub2"/>
</dbReference>
<dbReference type="PROSITE" id="PS51846">
    <property type="entry name" value="CNNM"/>
    <property type="match status" value="1"/>
</dbReference>
<dbReference type="PROSITE" id="PS51371">
    <property type="entry name" value="CBS"/>
    <property type="match status" value="2"/>
</dbReference>
<evidence type="ECO:0000256" key="10">
    <source>
        <dbReference type="PROSITE-ProRule" id="PRU01193"/>
    </source>
</evidence>
<dbReference type="Gene3D" id="3.30.465.10">
    <property type="match status" value="1"/>
</dbReference>
<dbReference type="SUPFAM" id="SSF56176">
    <property type="entry name" value="FAD-binding/transporter-associated domain-like"/>
    <property type="match status" value="1"/>
</dbReference>
<evidence type="ECO:0000256" key="8">
    <source>
        <dbReference type="ARBA" id="ARBA00023136"/>
    </source>
</evidence>
<dbReference type="InterPro" id="IPR051676">
    <property type="entry name" value="UPF0053_domain"/>
</dbReference>
<comment type="similarity">
    <text evidence="2">Belongs to the UPF0053 family. Hemolysin C subfamily.</text>
</comment>
<dbReference type="Proteomes" id="UP000253570">
    <property type="component" value="Unassembled WGS sequence"/>
</dbReference>
<evidence type="ECO:0000256" key="6">
    <source>
        <dbReference type="ARBA" id="ARBA00022989"/>
    </source>
</evidence>
<evidence type="ECO:0000256" key="11">
    <source>
        <dbReference type="SAM" id="Phobius"/>
    </source>
</evidence>
<evidence type="ECO:0000313" key="14">
    <source>
        <dbReference type="EMBL" id="RCL71650.1"/>
    </source>
</evidence>
<dbReference type="InterPro" id="IPR046342">
    <property type="entry name" value="CBS_dom_sf"/>
</dbReference>
<feature type="domain" description="CBS" evidence="12">
    <location>
        <begin position="293"/>
        <end position="350"/>
    </location>
</feature>
<evidence type="ECO:0000256" key="5">
    <source>
        <dbReference type="ARBA" id="ARBA00022737"/>
    </source>
</evidence>
<keyword evidence="8 10" id="KW-0472">Membrane</keyword>
<feature type="domain" description="CBS" evidence="12">
    <location>
        <begin position="227"/>
        <end position="286"/>
    </location>
</feature>
<name>A0A368DIH8_9PROT</name>
<keyword evidence="7 9" id="KW-0129">CBS domain</keyword>
<dbReference type="InterPro" id="IPR000644">
    <property type="entry name" value="CBS_dom"/>
</dbReference>
<dbReference type="Pfam" id="PF01595">
    <property type="entry name" value="CNNM"/>
    <property type="match status" value="1"/>
</dbReference>
<dbReference type="PANTHER" id="PTHR43099:SF5">
    <property type="entry name" value="HLYC_CORC FAMILY TRANSPORTER"/>
    <property type="match status" value="1"/>
</dbReference>
<dbReference type="GO" id="GO:0050660">
    <property type="term" value="F:flavin adenine dinucleotide binding"/>
    <property type="evidence" value="ECO:0007669"/>
    <property type="project" value="InterPro"/>
</dbReference>
<feature type="transmembrane region" description="Helical" evidence="11">
    <location>
        <begin position="106"/>
        <end position="125"/>
    </location>
</feature>
<keyword evidence="4 10" id="KW-0812">Transmembrane</keyword>
<evidence type="ECO:0000256" key="1">
    <source>
        <dbReference type="ARBA" id="ARBA00004651"/>
    </source>
</evidence>
<dbReference type="PANTHER" id="PTHR43099">
    <property type="entry name" value="UPF0053 PROTEIN YRKA"/>
    <property type="match status" value="1"/>
</dbReference>
<organism evidence="14 15">
    <name type="scientific">PS1 clade bacterium</name>
    <dbReference type="NCBI Taxonomy" id="2175152"/>
    <lineage>
        <taxon>Bacteria</taxon>
        <taxon>Pseudomonadati</taxon>
        <taxon>Pseudomonadota</taxon>
        <taxon>Alphaproteobacteria</taxon>
        <taxon>PS1 clade</taxon>
    </lineage>
</organism>
<dbReference type="EMBL" id="QOQD01000023">
    <property type="protein sequence ID" value="RCL71650.1"/>
    <property type="molecule type" value="Genomic_DNA"/>
</dbReference>
<dbReference type="Pfam" id="PF00571">
    <property type="entry name" value="CBS"/>
    <property type="match status" value="2"/>
</dbReference>
<dbReference type="Gene3D" id="3.10.580.10">
    <property type="entry name" value="CBS-domain"/>
    <property type="match status" value="1"/>
</dbReference>
<dbReference type="InterPro" id="IPR002550">
    <property type="entry name" value="CNNM"/>
</dbReference>
<evidence type="ECO:0000256" key="4">
    <source>
        <dbReference type="ARBA" id="ARBA00022692"/>
    </source>
</evidence>
<evidence type="ECO:0000313" key="15">
    <source>
        <dbReference type="Proteomes" id="UP000253570"/>
    </source>
</evidence>